<dbReference type="InterPro" id="IPR014710">
    <property type="entry name" value="RmlC-like_jellyroll"/>
</dbReference>
<dbReference type="Pfam" id="PF07992">
    <property type="entry name" value="Pyr_redox_2"/>
    <property type="match status" value="1"/>
</dbReference>
<dbReference type="Gene3D" id="2.60.120.10">
    <property type="entry name" value="Jelly Rolls"/>
    <property type="match status" value="1"/>
</dbReference>
<dbReference type="Gene3D" id="3.50.50.60">
    <property type="entry name" value="FAD/NAD(P)-binding domain"/>
    <property type="match status" value="2"/>
</dbReference>
<name>A0ABS9TAX1_9PSEU</name>
<dbReference type="InterPro" id="IPR018490">
    <property type="entry name" value="cNMP-bd_dom_sf"/>
</dbReference>
<dbReference type="CDD" id="cd00038">
    <property type="entry name" value="CAP_ED"/>
    <property type="match status" value="1"/>
</dbReference>
<evidence type="ECO:0000313" key="5">
    <source>
        <dbReference type="EMBL" id="MCH6165699.1"/>
    </source>
</evidence>
<dbReference type="RefSeq" id="WP_241035723.1">
    <property type="nucleotide sequence ID" value="NZ_BAAAJF010000024.1"/>
</dbReference>
<feature type="domain" description="Cyclic nucleotide-binding" evidence="4">
    <location>
        <begin position="31"/>
        <end position="107"/>
    </location>
</feature>
<protein>
    <submittedName>
        <fullName evidence="5">FAD-dependent oxidoreductase</fullName>
    </submittedName>
</protein>
<dbReference type="InterPro" id="IPR000595">
    <property type="entry name" value="cNMP-bd_dom"/>
</dbReference>
<dbReference type="InterPro" id="IPR050097">
    <property type="entry name" value="Ferredoxin-NADP_redctase_2"/>
</dbReference>
<reference evidence="5 6" key="1">
    <citation type="submission" date="2022-03" db="EMBL/GenBank/DDBJ databases">
        <title>Pseudonocardia alaer sp. nov., a novel actinomycete isolated from reed forest soil.</title>
        <authorList>
            <person name="Wang L."/>
        </authorList>
    </citation>
    <scope>NUCLEOTIDE SEQUENCE [LARGE SCALE GENOMIC DNA]</scope>
    <source>
        <strain evidence="5 6">Y-16303</strain>
    </source>
</reference>
<evidence type="ECO:0000313" key="6">
    <source>
        <dbReference type="Proteomes" id="UP001299970"/>
    </source>
</evidence>
<dbReference type="PANTHER" id="PTHR48105">
    <property type="entry name" value="THIOREDOXIN REDUCTASE 1-RELATED-RELATED"/>
    <property type="match status" value="1"/>
</dbReference>
<dbReference type="PRINTS" id="PR00469">
    <property type="entry name" value="PNDRDTASEII"/>
</dbReference>
<sequence length="571" mass="60868">MTAPTARSGSHGVEELLANVPHGETPDLSGGYPRLEESRIRSLETLGECRPTSRGEVLIAEGEPETIFYVVLSGRVAVVEAFGCTDQRVARVHGSGRFLGELGVLTGQVAFFTSVVVDLGEALAIPTDRLRAYAAADPAFGDQVLRAYLIRRSLALGEGIGFRIVGSRYSAGTRKLREFAARNRLPHRFVDLETDPSAERLLRELGVGPEETPVVLYQNRLLRNPSIAELAAMFGLRELDAKEEVCDLVIVGAGPAGLAAAVYGASEGLDTGVLEAIAAGGQAARTSRIENYLGFPAGISGGELAERAALQAEKFGARRTVPAEVVGLEQRDGEYALRLADGGEVLGRSVIVATGVRVRRLPVPRMEEFEDTCVYYAATPIEAQQCVGHPVVVVGGGNSAGQAAVFLADHAAEVHLVVREPRLDEQMSRYLADRIIRDPRIQVLLHTEVRELQGENGRLEAVVVEDTATGERQRLPARDLMVFIGGDPCTSWLPESVALDSGGYILTGSAAGRARAAEETNGRAPAFLETTLPGVFAAGDVRSGSIKRVASSVGEGAMAVRLVHEHLATTR</sequence>
<dbReference type="SMART" id="SM00100">
    <property type="entry name" value="cNMP"/>
    <property type="match status" value="1"/>
</dbReference>
<evidence type="ECO:0000256" key="1">
    <source>
        <dbReference type="ARBA" id="ARBA00022630"/>
    </source>
</evidence>
<comment type="caution">
    <text evidence="5">The sequence shown here is derived from an EMBL/GenBank/DDBJ whole genome shotgun (WGS) entry which is preliminary data.</text>
</comment>
<dbReference type="SUPFAM" id="SSF51206">
    <property type="entry name" value="cAMP-binding domain-like"/>
    <property type="match status" value="1"/>
</dbReference>
<proteinExistence type="predicted"/>
<keyword evidence="2" id="KW-0560">Oxidoreductase</keyword>
<comment type="catalytic activity">
    <reaction evidence="3">
        <text>[thioredoxin]-dithiol + NADP(+) = [thioredoxin]-disulfide + NADPH + H(+)</text>
        <dbReference type="Rhea" id="RHEA:20345"/>
        <dbReference type="Rhea" id="RHEA-COMP:10698"/>
        <dbReference type="Rhea" id="RHEA-COMP:10700"/>
        <dbReference type="ChEBI" id="CHEBI:15378"/>
        <dbReference type="ChEBI" id="CHEBI:29950"/>
        <dbReference type="ChEBI" id="CHEBI:50058"/>
        <dbReference type="ChEBI" id="CHEBI:57783"/>
        <dbReference type="ChEBI" id="CHEBI:58349"/>
        <dbReference type="EC" id="1.8.1.9"/>
    </reaction>
</comment>
<dbReference type="PROSITE" id="PS50042">
    <property type="entry name" value="CNMP_BINDING_3"/>
    <property type="match status" value="1"/>
</dbReference>
<dbReference type="Proteomes" id="UP001299970">
    <property type="component" value="Unassembled WGS sequence"/>
</dbReference>
<dbReference type="PRINTS" id="PR00368">
    <property type="entry name" value="FADPNR"/>
</dbReference>
<keyword evidence="1" id="KW-0285">Flavoprotein</keyword>
<keyword evidence="6" id="KW-1185">Reference proteome</keyword>
<dbReference type="InterPro" id="IPR023753">
    <property type="entry name" value="FAD/NAD-binding_dom"/>
</dbReference>
<accession>A0ABS9TAX1</accession>
<gene>
    <name evidence="5" type="ORF">MMF94_08400</name>
</gene>
<dbReference type="Pfam" id="PF00027">
    <property type="entry name" value="cNMP_binding"/>
    <property type="match status" value="1"/>
</dbReference>
<organism evidence="5 6">
    <name type="scientific">Pseudonocardia alaniniphila</name>
    <dbReference type="NCBI Taxonomy" id="75291"/>
    <lineage>
        <taxon>Bacteria</taxon>
        <taxon>Bacillati</taxon>
        <taxon>Actinomycetota</taxon>
        <taxon>Actinomycetes</taxon>
        <taxon>Pseudonocardiales</taxon>
        <taxon>Pseudonocardiaceae</taxon>
        <taxon>Pseudonocardia</taxon>
    </lineage>
</organism>
<dbReference type="SUPFAM" id="SSF51905">
    <property type="entry name" value="FAD/NAD(P)-binding domain"/>
    <property type="match status" value="1"/>
</dbReference>
<evidence type="ECO:0000256" key="2">
    <source>
        <dbReference type="ARBA" id="ARBA00023002"/>
    </source>
</evidence>
<evidence type="ECO:0000256" key="3">
    <source>
        <dbReference type="ARBA" id="ARBA00048132"/>
    </source>
</evidence>
<dbReference type="EMBL" id="JAKXMK010000006">
    <property type="protein sequence ID" value="MCH6165699.1"/>
    <property type="molecule type" value="Genomic_DNA"/>
</dbReference>
<dbReference type="InterPro" id="IPR036188">
    <property type="entry name" value="FAD/NAD-bd_sf"/>
</dbReference>
<evidence type="ECO:0000259" key="4">
    <source>
        <dbReference type="PROSITE" id="PS50042"/>
    </source>
</evidence>